<evidence type="ECO:0000256" key="2">
    <source>
        <dbReference type="ARBA" id="ARBA00004777"/>
    </source>
</evidence>
<dbReference type="Gene3D" id="3.20.20.220">
    <property type="match status" value="1"/>
</dbReference>
<accession>X0YW87</accession>
<name>X0YW87_9ZZZZ</name>
<dbReference type="GO" id="GO:0004489">
    <property type="term" value="F:methylenetetrahydrofolate reductase [NAD(P)H] activity"/>
    <property type="evidence" value="ECO:0007669"/>
    <property type="project" value="InterPro"/>
</dbReference>
<dbReference type="AlphaFoldDB" id="X0YW87"/>
<comment type="cofactor">
    <cofactor evidence="1">
        <name>FAD</name>
        <dbReference type="ChEBI" id="CHEBI:57692"/>
    </cofactor>
</comment>
<proteinExistence type="inferred from homology"/>
<dbReference type="InterPro" id="IPR003171">
    <property type="entry name" value="Mehydrof_redctse-like"/>
</dbReference>
<dbReference type="GO" id="GO:0071949">
    <property type="term" value="F:FAD binding"/>
    <property type="evidence" value="ECO:0007669"/>
    <property type="project" value="TreeGrafter"/>
</dbReference>
<dbReference type="EMBL" id="BART01002402">
    <property type="protein sequence ID" value="GAG61104.1"/>
    <property type="molecule type" value="Genomic_DNA"/>
</dbReference>
<dbReference type="UniPathway" id="UPA00193"/>
<protein>
    <submittedName>
        <fullName evidence="7">Uncharacterized protein</fullName>
    </submittedName>
</protein>
<comment type="pathway">
    <text evidence="2">One-carbon metabolism; tetrahydrofolate interconversion.</text>
</comment>
<comment type="caution">
    <text evidence="7">The sequence shown here is derived from an EMBL/GenBank/DDBJ whole genome shotgun (WGS) entry which is preliminary data.</text>
</comment>
<evidence type="ECO:0000313" key="7">
    <source>
        <dbReference type="EMBL" id="GAG61104.1"/>
    </source>
</evidence>
<reference evidence="7" key="1">
    <citation type="journal article" date="2014" name="Front. Microbiol.">
        <title>High frequency of phylogenetically diverse reductive dehalogenase-homologous genes in deep subseafloor sedimentary metagenomes.</title>
        <authorList>
            <person name="Kawai M."/>
            <person name="Futagami T."/>
            <person name="Toyoda A."/>
            <person name="Takaki Y."/>
            <person name="Nishi S."/>
            <person name="Hori S."/>
            <person name="Arai W."/>
            <person name="Tsubouchi T."/>
            <person name="Morono Y."/>
            <person name="Uchiyama I."/>
            <person name="Ito T."/>
            <person name="Fujiyama A."/>
            <person name="Inagaki F."/>
            <person name="Takami H."/>
        </authorList>
    </citation>
    <scope>NUCLEOTIDE SEQUENCE</scope>
    <source>
        <strain evidence="7">Expedition CK06-06</strain>
    </source>
</reference>
<dbReference type="Pfam" id="PF02219">
    <property type="entry name" value="MTHFR"/>
    <property type="match status" value="1"/>
</dbReference>
<dbReference type="GO" id="GO:0009086">
    <property type="term" value="P:methionine biosynthetic process"/>
    <property type="evidence" value="ECO:0007669"/>
    <property type="project" value="TreeGrafter"/>
</dbReference>
<evidence type="ECO:0000256" key="6">
    <source>
        <dbReference type="ARBA" id="ARBA00023002"/>
    </source>
</evidence>
<dbReference type="InterPro" id="IPR029041">
    <property type="entry name" value="FAD-linked_oxidoreductase-like"/>
</dbReference>
<gene>
    <name evidence="7" type="ORF">S01H4_07363</name>
</gene>
<keyword evidence="5" id="KW-0274">FAD</keyword>
<sequence length="217" mass="24315">VGANVMGVHNVLCVTGDNARIGPTPTSNTNILDFDAVQMLWILRRMRDEGIYLDGRKMKSPPKLFLGAAASPFASEPKFQALREEKKINAGAQFFQTNLIFDPDGLDLWLEALHKRNILDKVYILAGVTPIRSNRMAQYLYHNIPGVILPQKILHRFEEAREDDYEELGVEIALEIIDKIKDKKGINGIHLMSVGWEAIVPRILKDAGLGITLLISD</sequence>
<evidence type="ECO:0000256" key="1">
    <source>
        <dbReference type="ARBA" id="ARBA00001974"/>
    </source>
</evidence>
<comment type="similarity">
    <text evidence="3">Belongs to the methylenetetrahydrofolate reductase family.</text>
</comment>
<organism evidence="7">
    <name type="scientific">marine sediment metagenome</name>
    <dbReference type="NCBI Taxonomy" id="412755"/>
    <lineage>
        <taxon>unclassified sequences</taxon>
        <taxon>metagenomes</taxon>
        <taxon>ecological metagenomes</taxon>
    </lineage>
</organism>
<dbReference type="GO" id="GO:0005829">
    <property type="term" value="C:cytosol"/>
    <property type="evidence" value="ECO:0007669"/>
    <property type="project" value="TreeGrafter"/>
</dbReference>
<evidence type="ECO:0000256" key="3">
    <source>
        <dbReference type="ARBA" id="ARBA00006743"/>
    </source>
</evidence>
<evidence type="ECO:0000256" key="4">
    <source>
        <dbReference type="ARBA" id="ARBA00022630"/>
    </source>
</evidence>
<dbReference type="SUPFAM" id="SSF51730">
    <property type="entry name" value="FAD-linked oxidoreductase"/>
    <property type="match status" value="1"/>
</dbReference>
<dbReference type="PANTHER" id="PTHR45754">
    <property type="entry name" value="METHYLENETETRAHYDROFOLATE REDUCTASE"/>
    <property type="match status" value="1"/>
</dbReference>
<evidence type="ECO:0000256" key="5">
    <source>
        <dbReference type="ARBA" id="ARBA00022827"/>
    </source>
</evidence>
<keyword evidence="4" id="KW-0285">Flavoprotein</keyword>
<feature type="non-terminal residue" evidence="7">
    <location>
        <position position="1"/>
    </location>
</feature>
<dbReference type="GO" id="GO:0035999">
    <property type="term" value="P:tetrahydrofolate interconversion"/>
    <property type="evidence" value="ECO:0007669"/>
    <property type="project" value="UniProtKB-UniPathway"/>
</dbReference>
<keyword evidence="6" id="KW-0560">Oxidoreductase</keyword>
<dbReference type="PANTHER" id="PTHR45754:SF3">
    <property type="entry name" value="METHYLENETETRAHYDROFOLATE REDUCTASE (NADPH)"/>
    <property type="match status" value="1"/>
</dbReference>